<comment type="subcellular location">
    <subcellularLocation>
        <location evidence="3 15">Nucleus</location>
    </subcellularLocation>
</comment>
<dbReference type="GO" id="GO:0003677">
    <property type="term" value="F:DNA binding"/>
    <property type="evidence" value="ECO:0007669"/>
    <property type="project" value="UniProtKB-KW"/>
</dbReference>
<dbReference type="Proteomes" id="UP000030765">
    <property type="component" value="Unassembled WGS sequence"/>
</dbReference>
<dbReference type="GO" id="GO:0005524">
    <property type="term" value="F:ATP binding"/>
    <property type="evidence" value="ECO:0007669"/>
    <property type="project" value="UniProtKB-KW"/>
</dbReference>
<evidence type="ECO:0000256" key="8">
    <source>
        <dbReference type="ARBA" id="ARBA00022806"/>
    </source>
</evidence>
<dbReference type="SMART" id="SM00490">
    <property type="entry name" value="HELICc"/>
    <property type="match status" value="1"/>
</dbReference>
<reference evidence="20" key="2">
    <citation type="submission" date="2020-05" db="UniProtKB">
        <authorList>
            <consortium name="EnsemblMetazoa"/>
        </authorList>
    </citation>
    <scope>IDENTIFICATION</scope>
</reference>
<comment type="catalytic activity">
    <reaction evidence="14">
        <text>ATP + H2O = ADP + phosphate + H(+)</text>
        <dbReference type="Rhea" id="RHEA:13065"/>
        <dbReference type="ChEBI" id="CHEBI:15377"/>
        <dbReference type="ChEBI" id="CHEBI:15378"/>
        <dbReference type="ChEBI" id="CHEBI:30616"/>
        <dbReference type="ChEBI" id="CHEBI:43474"/>
        <dbReference type="ChEBI" id="CHEBI:456216"/>
    </reaction>
    <physiologicalReaction direction="left-to-right" evidence="14">
        <dbReference type="Rhea" id="RHEA:13066"/>
    </physiologicalReaction>
</comment>
<dbReference type="VEuPathDB" id="VectorBase:ASIS006929"/>
<evidence type="ECO:0000256" key="7">
    <source>
        <dbReference type="ARBA" id="ARBA00022801"/>
    </source>
</evidence>
<evidence type="ECO:0000256" key="15">
    <source>
        <dbReference type="RuleBase" id="RU364117"/>
    </source>
</evidence>
<dbReference type="InterPro" id="IPR036388">
    <property type="entry name" value="WH-like_DNA-bd_sf"/>
</dbReference>
<comment type="catalytic activity">
    <reaction evidence="13 15">
        <text>Couples ATP hydrolysis with the unwinding of duplex DNA by translocating in the 3'-5' direction.</text>
        <dbReference type="EC" id="5.6.2.4"/>
    </reaction>
</comment>
<dbReference type="CDD" id="cd18794">
    <property type="entry name" value="SF2_C_RecQ"/>
    <property type="match status" value="1"/>
</dbReference>
<sequence length="729" mass="82135">MAENSEDRLDETFKSFTDDELNTHDFQINQKLEVIEQKIARLKAQKAQLLKWKDTIQSVRTQRRTNQQTERGWDDESHAWSAKARETLKEVFGLSSFRPQQLQTINALMSGNDVLLLAPTGGGKSLCFQLPALISEGITLVISPLISLMEDQVWSMQKLGIEARMLCSSSEKADVNEIHKMLASVNQKPSLKLLYVTPERMAKSKRFMTALQKCYTHGHLDRFAIDEVHCCSQWGHDFRPDYKFLGVLKEMFPKAPLIGVTATATTKVITDVQKMLNIPEALVFVATFNRPNLYYHVMEKPQEKQEQYEFLSDLLLNRFRQQSGIIYTYSMKDAVDISTELRKRDLRVAPYHATLEAVDRTKIHQLWHKNELQAVVATIAFGMGINKSDVRFVIHHTLSKSLENYYQESGRAGRDGQRAECILLYHFSDIFRISTMSFAEHTGLQNVYAMVEYCINVSDCRRMIISRYFSEVWGADGCAGMCDRCANREQAPHPTVDILGHFGQLKRVLAKASMQQMKLTGLRLVDAWLHKGPTFLRLSEPPPPYERVIAEQVVAFLIINQHLKESFTYTPYATLSYLTLGLPIVGSTLTVRLGKHFNLPSVEEIPRTSPVENPAMRTSQTNGTKKRSLPTETSSKTKKTKSPAKKGNNDATATNAAKRAKKASEKDDGRITSTAANDEANAIPATVADGTISSTGAKTVDTEADKGEEVDDDVIILSQREEIIEIDGD</sequence>
<dbReference type="FunFam" id="3.40.50.300:FF:000752">
    <property type="entry name" value="ATP-dependent DNA helicase"/>
    <property type="match status" value="1"/>
</dbReference>
<evidence type="ECO:0000256" key="4">
    <source>
        <dbReference type="ARBA" id="ARBA00005446"/>
    </source>
</evidence>
<dbReference type="GO" id="GO:0016787">
    <property type="term" value="F:hydrolase activity"/>
    <property type="evidence" value="ECO:0007669"/>
    <property type="project" value="UniProtKB-KW"/>
</dbReference>
<evidence type="ECO:0000256" key="6">
    <source>
        <dbReference type="ARBA" id="ARBA00022741"/>
    </source>
</evidence>
<dbReference type="STRING" id="74873.A0A084VID9"/>
<keyword evidence="10" id="KW-0238">DNA-binding</keyword>
<protein>
    <recommendedName>
        <fullName evidence="15">ATP-dependent DNA helicase</fullName>
        <ecNumber evidence="15">5.6.2.4</ecNumber>
    </recommendedName>
</protein>
<keyword evidence="6 15" id="KW-0547">Nucleotide-binding</keyword>
<keyword evidence="8 15" id="KW-0347">Helicase</keyword>
<dbReference type="InterPro" id="IPR032284">
    <property type="entry name" value="RecQ_Zn-bd"/>
</dbReference>
<evidence type="ECO:0000313" key="20">
    <source>
        <dbReference type="EnsemblMetazoa" id="ASIC005045-PA"/>
    </source>
</evidence>
<evidence type="ECO:0000256" key="2">
    <source>
        <dbReference type="ARBA" id="ARBA00001946"/>
    </source>
</evidence>
<dbReference type="InterPro" id="IPR004589">
    <property type="entry name" value="DNA_helicase_ATP-dep_RecQ"/>
</dbReference>
<dbReference type="NCBIfam" id="TIGR00614">
    <property type="entry name" value="recQ_fam"/>
    <property type="match status" value="1"/>
</dbReference>
<dbReference type="PROSITE" id="PS51192">
    <property type="entry name" value="HELICASE_ATP_BIND_1"/>
    <property type="match status" value="1"/>
</dbReference>
<evidence type="ECO:0000256" key="3">
    <source>
        <dbReference type="ARBA" id="ARBA00004123"/>
    </source>
</evidence>
<dbReference type="GO" id="GO:0005634">
    <property type="term" value="C:nucleus"/>
    <property type="evidence" value="ECO:0007669"/>
    <property type="project" value="UniProtKB-SubCell"/>
</dbReference>
<dbReference type="AlphaFoldDB" id="A0A084VID9"/>
<dbReference type="InterPro" id="IPR001650">
    <property type="entry name" value="Helicase_C-like"/>
</dbReference>
<dbReference type="VEuPathDB" id="VectorBase:ASIC005045"/>
<evidence type="ECO:0000256" key="12">
    <source>
        <dbReference type="ARBA" id="ARBA00023242"/>
    </source>
</evidence>
<keyword evidence="21" id="KW-1185">Reference proteome</keyword>
<evidence type="ECO:0000256" key="11">
    <source>
        <dbReference type="ARBA" id="ARBA00023235"/>
    </source>
</evidence>
<feature type="domain" description="Helicase ATP-binding" evidence="17">
    <location>
        <begin position="105"/>
        <end position="282"/>
    </location>
</feature>
<comment type="cofactor">
    <cofactor evidence="2">
        <name>Mg(2+)</name>
        <dbReference type="ChEBI" id="CHEBI:18420"/>
    </cofactor>
</comment>
<evidence type="ECO:0000256" key="14">
    <source>
        <dbReference type="ARBA" id="ARBA00048778"/>
    </source>
</evidence>
<dbReference type="InterPro" id="IPR027417">
    <property type="entry name" value="P-loop_NTPase"/>
</dbReference>
<dbReference type="SMART" id="SM00487">
    <property type="entry name" value="DEXDc"/>
    <property type="match status" value="1"/>
</dbReference>
<dbReference type="EC" id="5.6.2.4" evidence="15"/>
<reference evidence="19 21" key="1">
    <citation type="journal article" date="2014" name="BMC Genomics">
        <title>Genome sequence of Anopheles sinensis provides insight into genetics basis of mosquito competence for malaria parasites.</title>
        <authorList>
            <person name="Zhou D."/>
            <person name="Zhang D."/>
            <person name="Ding G."/>
            <person name="Shi L."/>
            <person name="Hou Q."/>
            <person name="Ye Y."/>
            <person name="Xu Y."/>
            <person name="Zhou H."/>
            <person name="Xiong C."/>
            <person name="Li S."/>
            <person name="Yu J."/>
            <person name="Hong S."/>
            <person name="Yu X."/>
            <person name="Zou P."/>
            <person name="Chen C."/>
            <person name="Chang X."/>
            <person name="Wang W."/>
            <person name="Lv Y."/>
            <person name="Sun Y."/>
            <person name="Ma L."/>
            <person name="Shen B."/>
            <person name="Zhu C."/>
        </authorList>
    </citation>
    <scope>NUCLEOTIDE SEQUENCE [LARGE SCALE GENOMIC DNA]</scope>
</reference>
<dbReference type="OrthoDB" id="10261556at2759"/>
<dbReference type="CDD" id="cd18015">
    <property type="entry name" value="DEXHc_RecQ1"/>
    <property type="match status" value="1"/>
</dbReference>
<accession>A0A084VID9</accession>
<dbReference type="PANTHER" id="PTHR13710">
    <property type="entry name" value="DNA HELICASE RECQ FAMILY MEMBER"/>
    <property type="match status" value="1"/>
</dbReference>
<dbReference type="Gene3D" id="3.40.50.300">
    <property type="entry name" value="P-loop containing nucleotide triphosphate hydrolases"/>
    <property type="match status" value="2"/>
</dbReference>
<dbReference type="FunFam" id="3.40.50.300:FF:001975">
    <property type="entry name" value="ATP-dependent DNA helicase"/>
    <property type="match status" value="1"/>
</dbReference>
<evidence type="ECO:0000256" key="16">
    <source>
        <dbReference type="SAM" id="MobiDB-lite"/>
    </source>
</evidence>
<comment type="similarity">
    <text evidence="4 15">Belongs to the helicase family. RecQ subfamily.</text>
</comment>
<dbReference type="GO" id="GO:0009378">
    <property type="term" value="F:four-way junction helicase activity"/>
    <property type="evidence" value="ECO:0007669"/>
    <property type="project" value="TreeGrafter"/>
</dbReference>
<comment type="cofactor">
    <cofactor evidence="1">
        <name>Mn(2+)</name>
        <dbReference type="ChEBI" id="CHEBI:29035"/>
    </cofactor>
</comment>
<evidence type="ECO:0000313" key="21">
    <source>
        <dbReference type="Proteomes" id="UP000030765"/>
    </source>
</evidence>
<organism evidence="19">
    <name type="scientific">Anopheles sinensis</name>
    <name type="common">Mosquito</name>
    <dbReference type="NCBI Taxonomy" id="74873"/>
    <lineage>
        <taxon>Eukaryota</taxon>
        <taxon>Metazoa</taxon>
        <taxon>Ecdysozoa</taxon>
        <taxon>Arthropoda</taxon>
        <taxon>Hexapoda</taxon>
        <taxon>Insecta</taxon>
        <taxon>Pterygota</taxon>
        <taxon>Neoptera</taxon>
        <taxon>Endopterygota</taxon>
        <taxon>Diptera</taxon>
        <taxon>Nematocera</taxon>
        <taxon>Culicoidea</taxon>
        <taxon>Culicidae</taxon>
        <taxon>Anophelinae</taxon>
        <taxon>Anopheles</taxon>
    </lineage>
</organism>
<dbReference type="GO" id="GO:0046872">
    <property type="term" value="F:metal ion binding"/>
    <property type="evidence" value="ECO:0007669"/>
    <property type="project" value="UniProtKB-KW"/>
</dbReference>
<name>A0A084VID9_ANOSI</name>
<evidence type="ECO:0000259" key="17">
    <source>
        <dbReference type="PROSITE" id="PS51192"/>
    </source>
</evidence>
<dbReference type="InterPro" id="IPR014001">
    <property type="entry name" value="Helicase_ATP-bd"/>
</dbReference>
<dbReference type="Pfam" id="PF00271">
    <property type="entry name" value="Helicase_C"/>
    <property type="match status" value="1"/>
</dbReference>
<dbReference type="InterPro" id="IPR011545">
    <property type="entry name" value="DEAD/DEAH_box_helicase_dom"/>
</dbReference>
<keyword evidence="11" id="KW-0413">Isomerase</keyword>
<dbReference type="EnsemblMetazoa" id="ASIC005045-RA">
    <property type="protein sequence ID" value="ASIC005045-PA"/>
    <property type="gene ID" value="ASIC005045"/>
</dbReference>
<dbReference type="GO" id="GO:0000724">
    <property type="term" value="P:double-strand break repair via homologous recombination"/>
    <property type="evidence" value="ECO:0007669"/>
    <property type="project" value="TreeGrafter"/>
</dbReference>
<keyword evidence="9 15" id="KW-0067">ATP-binding</keyword>
<keyword evidence="12 15" id="KW-0539">Nucleus</keyword>
<evidence type="ECO:0000256" key="1">
    <source>
        <dbReference type="ARBA" id="ARBA00001936"/>
    </source>
</evidence>
<dbReference type="EMBL" id="KE524854">
    <property type="protein sequence ID" value="KFB37733.1"/>
    <property type="molecule type" value="Genomic_DNA"/>
</dbReference>
<feature type="domain" description="Helicase C-terminal" evidence="18">
    <location>
        <begin position="310"/>
        <end position="455"/>
    </location>
</feature>
<evidence type="ECO:0000259" key="18">
    <source>
        <dbReference type="PROSITE" id="PS51194"/>
    </source>
</evidence>
<keyword evidence="5" id="KW-0479">Metal-binding</keyword>
<gene>
    <name evidence="19" type="ORF">ZHAS_00005045</name>
</gene>
<dbReference type="SUPFAM" id="SSF52540">
    <property type="entry name" value="P-loop containing nucleoside triphosphate hydrolases"/>
    <property type="match status" value="1"/>
</dbReference>
<dbReference type="Gene3D" id="1.10.10.10">
    <property type="entry name" value="Winged helix-like DNA-binding domain superfamily/Winged helix DNA-binding domain"/>
    <property type="match status" value="1"/>
</dbReference>
<dbReference type="GO" id="GO:0005694">
    <property type="term" value="C:chromosome"/>
    <property type="evidence" value="ECO:0007669"/>
    <property type="project" value="TreeGrafter"/>
</dbReference>
<evidence type="ECO:0000256" key="13">
    <source>
        <dbReference type="ARBA" id="ARBA00034617"/>
    </source>
</evidence>
<evidence type="ECO:0000313" key="19">
    <source>
        <dbReference type="EMBL" id="KFB37733.1"/>
    </source>
</evidence>
<feature type="region of interest" description="Disordered" evidence="16">
    <location>
        <begin position="605"/>
        <end position="713"/>
    </location>
</feature>
<evidence type="ECO:0000256" key="9">
    <source>
        <dbReference type="ARBA" id="ARBA00022840"/>
    </source>
</evidence>
<dbReference type="GO" id="GO:0043138">
    <property type="term" value="F:3'-5' DNA helicase activity"/>
    <property type="evidence" value="ECO:0007669"/>
    <property type="project" value="UniProtKB-EC"/>
</dbReference>
<dbReference type="OMA" id="FKLSTMV"/>
<dbReference type="Pfam" id="PF16124">
    <property type="entry name" value="RecQ_Zn_bind"/>
    <property type="match status" value="1"/>
</dbReference>
<dbReference type="EMBL" id="ATLV01013353">
    <property type="status" value="NOT_ANNOTATED_CDS"/>
    <property type="molecule type" value="Genomic_DNA"/>
</dbReference>
<evidence type="ECO:0000256" key="10">
    <source>
        <dbReference type="ARBA" id="ARBA00023125"/>
    </source>
</evidence>
<dbReference type="PROSITE" id="PS51194">
    <property type="entry name" value="HELICASE_CTER"/>
    <property type="match status" value="1"/>
</dbReference>
<dbReference type="Pfam" id="PF00270">
    <property type="entry name" value="DEAD"/>
    <property type="match status" value="1"/>
</dbReference>
<keyword evidence="7 15" id="KW-0378">Hydrolase</keyword>
<proteinExistence type="inferred from homology"/>
<feature type="compositionally biased region" description="Low complexity" evidence="16">
    <location>
        <begin position="645"/>
        <end position="657"/>
    </location>
</feature>
<dbReference type="GO" id="GO:0005737">
    <property type="term" value="C:cytoplasm"/>
    <property type="evidence" value="ECO:0007669"/>
    <property type="project" value="TreeGrafter"/>
</dbReference>
<dbReference type="PANTHER" id="PTHR13710:SF105">
    <property type="entry name" value="ATP-DEPENDENT DNA HELICASE Q1"/>
    <property type="match status" value="1"/>
</dbReference>
<evidence type="ECO:0000256" key="5">
    <source>
        <dbReference type="ARBA" id="ARBA00022723"/>
    </source>
</evidence>